<reference evidence="1 2" key="1">
    <citation type="submission" date="2011-12" db="EMBL/GenBank/DDBJ databases">
        <authorList>
            <person name="Kriszt B."/>
            <person name="Tancsics A."/>
            <person name="Cserhati M."/>
            <person name="Toth A."/>
            <person name="Nagy I."/>
            <person name="Horvath B."/>
            <person name="Tamura T."/>
            <person name="Kukolya J."/>
            <person name="Szoboszlay S."/>
        </authorList>
    </citation>
    <scope>NUCLEOTIDE SEQUENCE [LARGE SCALE GENOMIC DNA]</scope>
    <source>
        <strain evidence="1 2">AK37</strain>
    </source>
</reference>
<accession>H0JQ28</accession>
<evidence type="ECO:0000313" key="1">
    <source>
        <dbReference type="EMBL" id="EHK84247.1"/>
    </source>
</evidence>
<dbReference type="RefSeq" id="WP_006551576.1">
    <property type="nucleotide sequence ID" value="NZ_AHBW01000036.1"/>
</dbReference>
<dbReference type="EMBL" id="AHBW01000036">
    <property type="protein sequence ID" value="EHK84247.1"/>
    <property type="molecule type" value="Genomic_DNA"/>
</dbReference>
<evidence type="ECO:0000313" key="2">
    <source>
        <dbReference type="Proteomes" id="UP000005064"/>
    </source>
</evidence>
<sequence>MNTPEGILTDPIPTAAQNLATLLLGDGDDEISKTFLLAEVTRGVFTAQIWRFDYVENDEPCSDPLEITFDSTGMEGGEMFHDLCIFPDQLEDFQQVTAAIMAAYRYITEQAGAD</sequence>
<name>H0JQ28_9NOCA</name>
<comment type="caution">
    <text evidence="1">The sequence shown here is derived from an EMBL/GenBank/DDBJ whole genome shotgun (WGS) entry which is preliminary data.</text>
</comment>
<gene>
    <name evidence="1" type="ORF">AK37_08017</name>
</gene>
<protein>
    <submittedName>
        <fullName evidence="1">Uncharacterized protein</fullName>
    </submittedName>
</protein>
<organism evidence="1 2">
    <name type="scientific">Rhodococcus pyridinivorans AK37</name>
    <dbReference type="NCBI Taxonomy" id="1114960"/>
    <lineage>
        <taxon>Bacteria</taxon>
        <taxon>Bacillati</taxon>
        <taxon>Actinomycetota</taxon>
        <taxon>Actinomycetes</taxon>
        <taxon>Mycobacteriales</taxon>
        <taxon>Nocardiaceae</taxon>
        <taxon>Rhodococcus</taxon>
    </lineage>
</organism>
<dbReference type="Proteomes" id="UP000005064">
    <property type="component" value="Unassembled WGS sequence"/>
</dbReference>
<dbReference type="AlphaFoldDB" id="H0JQ28"/>
<dbReference type="PATRIC" id="fig|1114960.4.peg.1619"/>
<proteinExistence type="predicted"/>